<organism evidence="2 3">
    <name type="scientific">Digitaria exilis</name>
    <dbReference type="NCBI Taxonomy" id="1010633"/>
    <lineage>
        <taxon>Eukaryota</taxon>
        <taxon>Viridiplantae</taxon>
        <taxon>Streptophyta</taxon>
        <taxon>Embryophyta</taxon>
        <taxon>Tracheophyta</taxon>
        <taxon>Spermatophyta</taxon>
        <taxon>Magnoliopsida</taxon>
        <taxon>Liliopsida</taxon>
        <taxon>Poales</taxon>
        <taxon>Poaceae</taxon>
        <taxon>PACMAD clade</taxon>
        <taxon>Panicoideae</taxon>
        <taxon>Panicodae</taxon>
        <taxon>Paniceae</taxon>
        <taxon>Anthephorinae</taxon>
        <taxon>Digitaria</taxon>
    </lineage>
</organism>
<evidence type="ECO:0000313" key="3">
    <source>
        <dbReference type="Proteomes" id="UP000636709"/>
    </source>
</evidence>
<evidence type="ECO:0000313" key="2">
    <source>
        <dbReference type="EMBL" id="KAF8694393.1"/>
    </source>
</evidence>
<evidence type="ECO:0000256" key="1">
    <source>
        <dbReference type="SAM" id="MobiDB-lite"/>
    </source>
</evidence>
<gene>
    <name evidence="2" type="ORF">HU200_038270</name>
</gene>
<dbReference type="AlphaFoldDB" id="A0A835EJD2"/>
<protein>
    <submittedName>
        <fullName evidence="2">Uncharacterized protein</fullName>
    </submittedName>
</protein>
<accession>A0A835EJD2</accession>
<sequence>MGELDALNAMWGASPANGSAGADSDVARAVAPLRGSGTHNDGFRSPQTRKQLTPAGDANPKPARKTKDTSRAAPSPPSSVGSSSSRDLPIELHPPSTPRSTTASPANETPPRHPPCSPCLTTGELVHRRRAPHACAHECRTTPRLLRLSCSKQQASRRRSPASAVSQNKLDYCRLHNIHLLYNRDFLRLP</sequence>
<keyword evidence="3" id="KW-1185">Reference proteome</keyword>
<reference evidence="2" key="1">
    <citation type="submission" date="2020-07" db="EMBL/GenBank/DDBJ databases">
        <title>Genome sequence and genetic diversity analysis of an under-domesticated orphan crop, white fonio (Digitaria exilis).</title>
        <authorList>
            <person name="Bennetzen J.L."/>
            <person name="Chen S."/>
            <person name="Ma X."/>
            <person name="Wang X."/>
            <person name="Yssel A.E.J."/>
            <person name="Chaluvadi S.R."/>
            <person name="Johnson M."/>
            <person name="Gangashetty P."/>
            <person name="Hamidou F."/>
            <person name="Sanogo M.D."/>
            <person name="Zwaenepoel A."/>
            <person name="Wallace J."/>
            <person name="Van De Peer Y."/>
            <person name="Van Deynze A."/>
        </authorList>
    </citation>
    <scope>NUCLEOTIDE SEQUENCE</scope>
    <source>
        <tissue evidence="2">Leaves</tissue>
    </source>
</reference>
<dbReference type="EMBL" id="JACEFO010001906">
    <property type="protein sequence ID" value="KAF8694393.1"/>
    <property type="molecule type" value="Genomic_DNA"/>
</dbReference>
<name>A0A835EJD2_9POAL</name>
<dbReference type="Proteomes" id="UP000636709">
    <property type="component" value="Unassembled WGS sequence"/>
</dbReference>
<proteinExistence type="predicted"/>
<feature type="region of interest" description="Disordered" evidence="1">
    <location>
        <begin position="1"/>
        <end position="115"/>
    </location>
</feature>
<comment type="caution">
    <text evidence="2">The sequence shown here is derived from an EMBL/GenBank/DDBJ whole genome shotgun (WGS) entry which is preliminary data.</text>
</comment>